<dbReference type="InterPro" id="IPR016024">
    <property type="entry name" value="ARM-type_fold"/>
</dbReference>
<dbReference type="AlphaFoldDB" id="A0A445MYS9"/>
<proteinExistence type="predicted"/>
<dbReference type="NCBIfam" id="NF045662">
    <property type="entry name" value="DVU0298_fam"/>
    <property type="match status" value="1"/>
</dbReference>
<reference evidence="1" key="1">
    <citation type="submission" date="2018-01" db="EMBL/GenBank/DDBJ databases">
        <authorList>
            <person name="Regsiter A."/>
            <person name="William W."/>
        </authorList>
    </citation>
    <scope>NUCLEOTIDE SEQUENCE</scope>
    <source>
        <strain evidence="1">TRIP AH-1</strain>
    </source>
</reference>
<organism evidence="1">
    <name type="scientific">uncultured Desulfobacterium sp</name>
    <dbReference type="NCBI Taxonomy" id="201089"/>
    <lineage>
        <taxon>Bacteria</taxon>
        <taxon>Pseudomonadati</taxon>
        <taxon>Thermodesulfobacteriota</taxon>
        <taxon>Desulfobacteria</taxon>
        <taxon>Desulfobacterales</taxon>
        <taxon>Desulfobacteriaceae</taxon>
        <taxon>Desulfobacterium</taxon>
        <taxon>environmental samples</taxon>
    </lineage>
</organism>
<dbReference type="InterPro" id="IPR054701">
    <property type="entry name" value="DVU0298-like"/>
</dbReference>
<protein>
    <recommendedName>
        <fullName evidence="2">HEAT repeat domain-containing protein</fullName>
    </recommendedName>
</protein>
<evidence type="ECO:0000313" key="1">
    <source>
        <dbReference type="EMBL" id="SPD74647.1"/>
    </source>
</evidence>
<accession>A0A445MYS9</accession>
<sequence>MANTWNGKQEKKRGPLRRLSKDTEAVRGLRIKSRIREVLKSGKTDLIARMLADLPGRKIITPLLSCLLSTDQKMKWSAVYAVGIVVANIAEEDMESARVIIRRLMWNLNDESGGIGWGSAEAMGEILSRHQGLAEEYSHILISYARKDGNYLEHPILQRGLLWGISRLVQTRPDLVRDSSDYFMHYLGSDDAVVRGLASWLMGMLGVSQAVDLLDTLRDDDSEMEVYLNIEPHRCRVMDIAGKALALIKQKGEGNVIN</sequence>
<dbReference type="Gene3D" id="1.25.10.10">
    <property type="entry name" value="Leucine-rich Repeat Variant"/>
    <property type="match status" value="1"/>
</dbReference>
<dbReference type="InterPro" id="IPR011989">
    <property type="entry name" value="ARM-like"/>
</dbReference>
<gene>
    <name evidence="1" type="ORF">PITCH_A290031</name>
</gene>
<dbReference type="SUPFAM" id="SSF48371">
    <property type="entry name" value="ARM repeat"/>
    <property type="match status" value="1"/>
</dbReference>
<name>A0A445MYS9_9BACT</name>
<dbReference type="EMBL" id="OJIN01000169">
    <property type="protein sequence ID" value="SPD74647.1"/>
    <property type="molecule type" value="Genomic_DNA"/>
</dbReference>
<evidence type="ECO:0008006" key="2">
    <source>
        <dbReference type="Google" id="ProtNLM"/>
    </source>
</evidence>